<dbReference type="GeneID" id="85486877"/>
<dbReference type="PANTHER" id="PTHR16943">
    <property type="entry name" value="2-METHYLCITRATE DEHYDRATASE-RELATED"/>
    <property type="match status" value="1"/>
</dbReference>
<dbReference type="Gene3D" id="1.10.4100.10">
    <property type="entry name" value="2-methylcitrate dehydratase PrpD"/>
    <property type="match status" value="1"/>
</dbReference>
<dbReference type="InterPro" id="IPR042188">
    <property type="entry name" value="MmgE/PrpD_sf_2"/>
</dbReference>
<dbReference type="InterPro" id="IPR042183">
    <property type="entry name" value="MmgE/PrpD_sf_1"/>
</dbReference>
<evidence type="ECO:0000313" key="4">
    <source>
        <dbReference type="EMBL" id="SFA58496.1"/>
    </source>
</evidence>
<dbReference type="SUPFAM" id="SSF103378">
    <property type="entry name" value="2-methylcitrate dehydratase PrpD"/>
    <property type="match status" value="1"/>
</dbReference>
<dbReference type="Proteomes" id="UP000182054">
    <property type="component" value="Unassembled WGS sequence"/>
</dbReference>
<dbReference type="Pfam" id="PF19305">
    <property type="entry name" value="MmgE_PrpD_C"/>
    <property type="match status" value="1"/>
</dbReference>
<accession>A0A1I0U5M8</accession>
<dbReference type="Pfam" id="PF03972">
    <property type="entry name" value="MmgE_PrpD_N"/>
    <property type="match status" value="1"/>
</dbReference>
<feature type="domain" description="MmgE/PrpD N-terminal" evidence="2">
    <location>
        <begin position="6"/>
        <end position="242"/>
    </location>
</feature>
<gene>
    <name evidence="4" type="ORF">SAMN05444374_112133</name>
</gene>
<protein>
    <submittedName>
        <fullName evidence="4">2-methylcitrate dehydratase PrpD</fullName>
    </submittedName>
</protein>
<dbReference type="OrthoDB" id="9797528at2"/>
<dbReference type="RefSeq" id="WP_068360879.1">
    <property type="nucleotide sequence ID" value="NZ_FOJN01000012.1"/>
</dbReference>
<reference evidence="4 5" key="1">
    <citation type="submission" date="2016-10" db="EMBL/GenBank/DDBJ databases">
        <authorList>
            <person name="de Groot N.N."/>
        </authorList>
    </citation>
    <scope>NUCLEOTIDE SEQUENCE [LARGE SCALE GENOMIC DNA]</scope>
    <source>
        <strain evidence="4 5">DSM 44908</strain>
    </source>
</reference>
<evidence type="ECO:0000259" key="3">
    <source>
        <dbReference type="Pfam" id="PF19305"/>
    </source>
</evidence>
<proteinExistence type="inferred from homology"/>
<dbReference type="InterPro" id="IPR036148">
    <property type="entry name" value="MmgE/PrpD_sf"/>
</dbReference>
<organism evidence="4 5">
    <name type="scientific">Rhodococcoides kroppenstedtii</name>
    <dbReference type="NCBI Taxonomy" id="293050"/>
    <lineage>
        <taxon>Bacteria</taxon>
        <taxon>Bacillati</taxon>
        <taxon>Actinomycetota</taxon>
        <taxon>Actinomycetes</taxon>
        <taxon>Mycobacteriales</taxon>
        <taxon>Nocardiaceae</taxon>
        <taxon>Rhodococcoides</taxon>
    </lineage>
</organism>
<name>A0A1I0U5M8_9NOCA</name>
<evidence type="ECO:0000313" key="5">
    <source>
        <dbReference type="Proteomes" id="UP000182054"/>
    </source>
</evidence>
<dbReference type="GO" id="GO:0016829">
    <property type="term" value="F:lyase activity"/>
    <property type="evidence" value="ECO:0007669"/>
    <property type="project" value="InterPro"/>
</dbReference>
<dbReference type="PANTHER" id="PTHR16943:SF8">
    <property type="entry name" value="2-METHYLCITRATE DEHYDRATASE"/>
    <property type="match status" value="1"/>
</dbReference>
<feature type="domain" description="MmgE/PrpD C-terminal" evidence="3">
    <location>
        <begin position="267"/>
        <end position="425"/>
    </location>
</feature>
<evidence type="ECO:0000259" key="2">
    <source>
        <dbReference type="Pfam" id="PF03972"/>
    </source>
</evidence>
<dbReference type="AlphaFoldDB" id="A0A1I0U5M8"/>
<sequence>MTSTVLAEWAADLGLPDLSHDVRHATARHLMDGVGNAIAAARLGYGRPAWTVATALGGPPEARPLTGTQALSAPAAAFATGVMVHALDFDDTHAGALVHATAVTLPAAIAVGQEKQSSGADVLLAGAIGLETACRLGAVSPHGFHSGGVHATGAVGPLVAALVAGRLSRLPSATLIHALGIAGSSGAGLLEFLDTDADTKALHPGSASLNGVLAARLAAAGATGPSSVLEGRRGLYAALTTRPADFTALTEGLGTRWEATRIGIKPYPSCQLMHVALDAVSAAVAGHDVAASDIADVEVAVHSDSLPIVCGPNAGVAAPRSTYDGKFDLPWSVAALLHDGVVDVATYTDESIARADVLATARRVRSVELATDGPAAAAPGRAVVTLTDGRVLTGTVDGSRGSAALPLSDDDLTDKFMANCGHRPRAKELSARLLDLAGESDLTAVLDLAAALASSS</sequence>
<dbReference type="InterPro" id="IPR045336">
    <property type="entry name" value="MmgE_PrpD_N"/>
</dbReference>
<dbReference type="InterPro" id="IPR045337">
    <property type="entry name" value="MmgE_PrpD_C"/>
</dbReference>
<dbReference type="EMBL" id="FOJN01000012">
    <property type="protein sequence ID" value="SFA58496.1"/>
    <property type="molecule type" value="Genomic_DNA"/>
</dbReference>
<dbReference type="InterPro" id="IPR005656">
    <property type="entry name" value="MmgE_PrpD"/>
</dbReference>
<comment type="similarity">
    <text evidence="1">Belongs to the PrpD family.</text>
</comment>
<dbReference type="Gene3D" id="3.30.1330.120">
    <property type="entry name" value="2-methylcitrate dehydratase PrpD"/>
    <property type="match status" value="1"/>
</dbReference>
<evidence type="ECO:0000256" key="1">
    <source>
        <dbReference type="ARBA" id="ARBA00006174"/>
    </source>
</evidence>